<feature type="coiled-coil region" evidence="1">
    <location>
        <begin position="255"/>
        <end position="282"/>
    </location>
</feature>
<feature type="transmembrane region" description="Helical" evidence="2">
    <location>
        <begin position="338"/>
        <end position="357"/>
    </location>
</feature>
<comment type="caution">
    <text evidence="4">The sequence shown here is derived from an EMBL/GenBank/DDBJ whole genome shotgun (WGS) entry which is preliminary data.</text>
</comment>
<protein>
    <submittedName>
        <fullName evidence="4">Trypsin-like peptidase domain-containing protein</fullName>
    </submittedName>
</protein>
<name>A0ABS6SP38_9SPHN</name>
<evidence type="ECO:0000256" key="1">
    <source>
        <dbReference type="SAM" id="Coils"/>
    </source>
</evidence>
<evidence type="ECO:0000256" key="3">
    <source>
        <dbReference type="SAM" id="SignalP"/>
    </source>
</evidence>
<feature type="transmembrane region" description="Helical" evidence="2">
    <location>
        <begin position="298"/>
        <end position="317"/>
    </location>
</feature>
<accession>A0ABS6SP38</accession>
<evidence type="ECO:0000313" key="5">
    <source>
        <dbReference type="Proteomes" id="UP000699975"/>
    </source>
</evidence>
<dbReference type="EMBL" id="JAGSPB010000002">
    <property type="protein sequence ID" value="MBV7266601.1"/>
    <property type="molecule type" value="Genomic_DNA"/>
</dbReference>
<dbReference type="PANTHER" id="PTHR43019">
    <property type="entry name" value="SERINE ENDOPROTEASE DEGS"/>
    <property type="match status" value="1"/>
</dbReference>
<reference evidence="4 5" key="1">
    <citation type="submission" date="2021-04" db="EMBL/GenBank/DDBJ databases">
        <authorList>
            <person name="Pira H."/>
            <person name="Risdian C."/>
            <person name="Wink J."/>
        </authorList>
    </citation>
    <scope>NUCLEOTIDE SEQUENCE [LARGE SCALE GENOMIC DNA]</scope>
    <source>
        <strain evidence="4 5">WH131</strain>
    </source>
</reference>
<gene>
    <name evidence="4" type="ORF">KCG45_10465</name>
</gene>
<keyword evidence="3" id="KW-0732">Signal</keyword>
<keyword evidence="1" id="KW-0175">Coiled coil</keyword>
<keyword evidence="2" id="KW-0472">Membrane</keyword>
<evidence type="ECO:0000256" key="2">
    <source>
        <dbReference type="SAM" id="Phobius"/>
    </source>
</evidence>
<proteinExistence type="predicted"/>
<keyword evidence="5" id="KW-1185">Reference proteome</keyword>
<feature type="signal peptide" evidence="3">
    <location>
        <begin position="1"/>
        <end position="22"/>
    </location>
</feature>
<dbReference type="Pfam" id="PF13365">
    <property type="entry name" value="Trypsin_2"/>
    <property type="match status" value="1"/>
</dbReference>
<organism evidence="4 5">
    <name type="scientific">Erythrobacter ani</name>
    <dbReference type="NCBI Taxonomy" id="2827235"/>
    <lineage>
        <taxon>Bacteria</taxon>
        <taxon>Pseudomonadati</taxon>
        <taxon>Pseudomonadota</taxon>
        <taxon>Alphaproteobacteria</taxon>
        <taxon>Sphingomonadales</taxon>
        <taxon>Erythrobacteraceae</taxon>
        <taxon>Erythrobacter/Porphyrobacter group</taxon>
        <taxon>Erythrobacter</taxon>
    </lineage>
</organism>
<evidence type="ECO:0000313" key="4">
    <source>
        <dbReference type="EMBL" id="MBV7266601.1"/>
    </source>
</evidence>
<dbReference type="RefSeq" id="WP_218317174.1">
    <property type="nucleotide sequence ID" value="NZ_JAGSPB010000002.1"/>
</dbReference>
<feature type="chain" id="PRO_5046111562" evidence="3">
    <location>
        <begin position="23"/>
        <end position="531"/>
    </location>
</feature>
<dbReference type="Proteomes" id="UP000699975">
    <property type="component" value="Unassembled WGS sequence"/>
</dbReference>
<keyword evidence="2" id="KW-1133">Transmembrane helix</keyword>
<dbReference type="PANTHER" id="PTHR43019:SF23">
    <property type="entry name" value="PROTEASE DO-LIKE 5, CHLOROPLASTIC"/>
    <property type="match status" value="1"/>
</dbReference>
<keyword evidence="2" id="KW-0812">Transmembrane</keyword>
<sequence length="531" mass="56441">MKRLTHIFAALLALLIAPQALADAGDVEAASRGVVRVVIISQNGDELVPVTHGSGFAVTPTKIVTNAHVIREALQDDTLRIGIVPSEGDNGAFARALAVSPRNDLALIEIADDAMTLPPLTIAGGVGANLGEVSAVGYPMNVDLAQGLEISDIFNAQPPVKSRGFLSGERPSRQFDTILHTAPIARGNSGGPLLDGCGRVLGVNSFGADSNGSDAEFYFAVSLRELLPFLRANEIEPQTNALPCRSIDELNAAERARFEAERADARALLEAREDEMREARADARLAAQMAVMEERDNAMAMAVILLLVAIGSGYAAIQLRQQSRSETEADAKAQARTMIAAGIAGAAIIGTILIWITRPGYSEIEDRVAAALEELELNGGEGTQPISLAGDGTLICTLVPERSRITGARTDDVEFDWAADGCVNGRTQYGMNNGEWSRVLVPNDEAAVSINTYDPQTRIFRTERYLLSRATMQAAREIRSAYTPPACGVLDAARILGEQQSGVLAQLPSRPNERLVYTCEAAAAPSAGGEE</sequence>